<dbReference type="AlphaFoldDB" id="A0A1E1JX36"/>
<protein>
    <submittedName>
        <fullName evidence="2">Uncharacterized protein</fullName>
    </submittedName>
</protein>
<dbReference type="OrthoDB" id="3541274at2759"/>
<name>A0A1E1JX36_9HELO</name>
<evidence type="ECO:0000256" key="1">
    <source>
        <dbReference type="SAM" id="MobiDB-lite"/>
    </source>
</evidence>
<feature type="compositionally biased region" description="Basic and acidic residues" evidence="1">
    <location>
        <begin position="8"/>
        <end position="18"/>
    </location>
</feature>
<reference evidence="3" key="1">
    <citation type="submission" date="2016-03" db="EMBL/GenBank/DDBJ databases">
        <authorList>
            <person name="Guldener U."/>
        </authorList>
    </citation>
    <scope>NUCLEOTIDE SEQUENCE [LARGE SCALE GENOMIC DNA]</scope>
    <source>
        <strain evidence="3">04CH-RAC-A.6.1</strain>
    </source>
</reference>
<proteinExistence type="predicted"/>
<gene>
    <name evidence="2" type="ORF">RAG0_00427</name>
</gene>
<dbReference type="EMBL" id="FJUX01000001">
    <property type="protein sequence ID" value="CZS88814.1"/>
    <property type="molecule type" value="Genomic_DNA"/>
</dbReference>
<feature type="region of interest" description="Disordered" evidence="1">
    <location>
        <begin position="1"/>
        <end position="21"/>
    </location>
</feature>
<sequence length="281" mass="31402">MPRKRMLIHKDQQDDFHSRSSKRYKSHVDSTKGQQTNLLPAVILSGFKWDAVVDVWITKALESYDALFMEVSLDLPTQETLAIKNIYGIQTDFIKVVCGSWSSQETLVLDLDQAILTWTMPCLVARKLDIMDGGRGDENREKPPVSLHHGMYSEPPQSIIEQSGREEQARVWVKLSDAVANARAHLLGDDLDTFEALIAKPLPGVDAMESVTRWICGGGPDPQPQTLEISGKEVKTKKSLDAGENKESIALNLKTSKDITMDDELAERGLQFGQTGLVPWW</sequence>
<organism evidence="2 3">
    <name type="scientific">Rhynchosporium agropyri</name>
    <dbReference type="NCBI Taxonomy" id="914238"/>
    <lineage>
        <taxon>Eukaryota</taxon>
        <taxon>Fungi</taxon>
        <taxon>Dikarya</taxon>
        <taxon>Ascomycota</taxon>
        <taxon>Pezizomycotina</taxon>
        <taxon>Leotiomycetes</taxon>
        <taxon>Helotiales</taxon>
        <taxon>Ploettnerulaceae</taxon>
        <taxon>Rhynchosporium</taxon>
    </lineage>
</organism>
<dbReference type="Proteomes" id="UP000178912">
    <property type="component" value="Unassembled WGS sequence"/>
</dbReference>
<accession>A0A1E1JX36</accession>
<keyword evidence="3" id="KW-1185">Reference proteome</keyword>
<feature type="compositionally biased region" description="Basic and acidic residues" evidence="1">
    <location>
        <begin position="133"/>
        <end position="143"/>
    </location>
</feature>
<evidence type="ECO:0000313" key="3">
    <source>
        <dbReference type="Proteomes" id="UP000178912"/>
    </source>
</evidence>
<feature type="region of interest" description="Disordered" evidence="1">
    <location>
        <begin position="133"/>
        <end position="154"/>
    </location>
</feature>
<evidence type="ECO:0000313" key="2">
    <source>
        <dbReference type="EMBL" id="CZS88814.1"/>
    </source>
</evidence>